<organism evidence="2 3">
    <name type="scientific">Pseudoxanthomonas winnipegensis</name>
    <dbReference type="NCBI Taxonomy" id="2480810"/>
    <lineage>
        <taxon>Bacteria</taxon>
        <taxon>Pseudomonadati</taxon>
        <taxon>Pseudomonadota</taxon>
        <taxon>Gammaproteobacteria</taxon>
        <taxon>Lysobacterales</taxon>
        <taxon>Lysobacteraceae</taxon>
        <taxon>Pseudoxanthomonas</taxon>
    </lineage>
</organism>
<name>A0AAW8GCW5_9GAMM</name>
<dbReference type="RefSeq" id="WP_306991725.1">
    <property type="nucleotide sequence ID" value="NZ_JAUTBB010000001.1"/>
</dbReference>
<dbReference type="EMBL" id="JAUTBB010000001">
    <property type="protein sequence ID" value="MDQ1118894.1"/>
    <property type="molecule type" value="Genomic_DNA"/>
</dbReference>
<dbReference type="AlphaFoldDB" id="A0AAW8GCW5"/>
<keyword evidence="1" id="KW-0732">Signal</keyword>
<protein>
    <recommendedName>
        <fullName evidence="4">Energy transducer TonB</fullName>
    </recommendedName>
</protein>
<dbReference type="Proteomes" id="UP001234354">
    <property type="component" value="Unassembled WGS sequence"/>
</dbReference>
<reference evidence="2" key="1">
    <citation type="submission" date="2023-07" db="EMBL/GenBank/DDBJ databases">
        <title>Functional and genomic diversity of the sorghum phyllosphere microbiome.</title>
        <authorList>
            <person name="Shade A."/>
        </authorList>
    </citation>
    <scope>NUCLEOTIDE SEQUENCE</scope>
    <source>
        <strain evidence="2">SORGH_AS_0908</strain>
    </source>
</reference>
<accession>A0AAW8GCW5</accession>
<gene>
    <name evidence="2" type="ORF">QE383_001202</name>
</gene>
<evidence type="ECO:0000256" key="1">
    <source>
        <dbReference type="SAM" id="SignalP"/>
    </source>
</evidence>
<dbReference type="Gene3D" id="3.30.1150.10">
    <property type="match status" value="1"/>
</dbReference>
<sequence>MYKWMLGWALLLAGAAPGMAAAVDAVPAAETADMILPVSGELGIDPQGKVFAIDIRTIVTPPLKDLIEKSVRQWKFEPVMHDGKPGYAKTSMQLALVATKVDSGYQLHIRDVRFYSTRQPATSMEPPRYPVDAARAGVMGNVLLAVRINAQGQVVDAMATQVAFPYRDMKPKQSAQWAKAFGKASIEAARKWQFTPANVEFGDVADATLILPVTFWLGESKSPINGWQELPTIIRTPIPWLAEAEQSFDPVGLRDGQSLALQSPVHLLTVVNGQAL</sequence>
<evidence type="ECO:0000313" key="2">
    <source>
        <dbReference type="EMBL" id="MDQ1118894.1"/>
    </source>
</evidence>
<comment type="caution">
    <text evidence="2">The sequence shown here is derived from an EMBL/GenBank/DDBJ whole genome shotgun (WGS) entry which is preliminary data.</text>
</comment>
<dbReference type="SUPFAM" id="SSF74653">
    <property type="entry name" value="TolA/TonB C-terminal domain"/>
    <property type="match status" value="1"/>
</dbReference>
<feature type="chain" id="PRO_5043925351" description="Energy transducer TonB" evidence="1">
    <location>
        <begin position="21"/>
        <end position="276"/>
    </location>
</feature>
<feature type="signal peptide" evidence="1">
    <location>
        <begin position="1"/>
        <end position="20"/>
    </location>
</feature>
<evidence type="ECO:0008006" key="4">
    <source>
        <dbReference type="Google" id="ProtNLM"/>
    </source>
</evidence>
<evidence type="ECO:0000313" key="3">
    <source>
        <dbReference type="Proteomes" id="UP001234354"/>
    </source>
</evidence>
<proteinExistence type="predicted"/>